<accession>A0A413H260</accession>
<dbReference type="PANTHER" id="PTHR22916">
    <property type="entry name" value="GLYCOSYLTRANSFERASE"/>
    <property type="match status" value="1"/>
</dbReference>
<dbReference type="Gene3D" id="3.90.550.10">
    <property type="entry name" value="Spore Coat Polysaccharide Biosynthesis Protein SpsA, Chain A"/>
    <property type="match status" value="1"/>
</dbReference>
<evidence type="ECO:0000256" key="1">
    <source>
        <dbReference type="ARBA" id="ARBA00022676"/>
    </source>
</evidence>
<dbReference type="GO" id="GO:0016758">
    <property type="term" value="F:hexosyltransferase activity"/>
    <property type="evidence" value="ECO:0007669"/>
    <property type="project" value="UniProtKB-ARBA"/>
</dbReference>
<dbReference type="CDD" id="cd00761">
    <property type="entry name" value="Glyco_tranf_GTA_type"/>
    <property type="match status" value="1"/>
</dbReference>
<dbReference type="InterPro" id="IPR001173">
    <property type="entry name" value="Glyco_trans_2-like"/>
</dbReference>
<dbReference type="OrthoDB" id="1114838at2"/>
<comment type="caution">
    <text evidence="4">The sequence shown here is derived from an EMBL/GenBank/DDBJ whole genome shotgun (WGS) entry which is preliminary data.</text>
</comment>
<keyword evidence="1" id="KW-0328">Glycosyltransferase</keyword>
<dbReference type="RefSeq" id="WP_117987925.1">
    <property type="nucleotide sequence ID" value="NZ_CABMFG010000025.1"/>
</dbReference>
<dbReference type="SUPFAM" id="SSF53448">
    <property type="entry name" value="Nucleotide-diphospho-sugar transferases"/>
    <property type="match status" value="1"/>
</dbReference>
<dbReference type="EMBL" id="QSCF01000025">
    <property type="protein sequence ID" value="RGX77553.1"/>
    <property type="molecule type" value="Genomic_DNA"/>
</dbReference>
<gene>
    <name evidence="4" type="ORF">DXA68_14880</name>
</gene>
<feature type="domain" description="Glycosyltransferase 2-like" evidence="3">
    <location>
        <begin position="6"/>
        <end position="129"/>
    </location>
</feature>
<dbReference type="PANTHER" id="PTHR22916:SF51">
    <property type="entry name" value="GLYCOSYLTRANSFERASE EPSH-RELATED"/>
    <property type="match status" value="1"/>
</dbReference>
<evidence type="ECO:0000259" key="3">
    <source>
        <dbReference type="Pfam" id="PF00535"/>
    </source>
</evidence>
<dbReference type="Pfam" id="PF00535">
    <property type="entry name" value="Glycos_transf_2"/>
    <property type="match status" value="1"/>
</dbReference>
<organism evidence="4 5">
    <name type="scientific">Bacteroides stercorirosoris</name>
    <dbReference type="NCBI Taxonomy" id="871324"/>
    <lineage>
        <taxon>Bacteria</taxon>
        <taxon>Pseudomonadati</taxon>
        <taxon>Bacteroidota</taxon>
        <taxon>Bacteroidia</taxon>
        <taxon>Bacteroidales</taxon>
        <taxon>Bacteroidaceae</taxon>
        <taxon>Bacteroides</taxon>
    </lineage>
</organism>
<evidence type="ECO:0000313" key="5">
    <source>
        <dbReference type="Proteomes" id="UP000286075"/>
    </source>
</evidence>
<dbReference type="AlphaFoldDB" id="A0A413H260"/>
<keyword evidence="2 4" id="KW-0808">Transferase</keyword>
<protein>
    <submittedName>
        <fullName evidence="4">Glycosyltransferase family 2 protein</fullName>
    </submittedName>
</protein>
<sequence>MESLVTIIIPVYNAERWLCRCLNSVINQTYQNLEILLINDGSLDGSANICDEYATKDHRIRVIHQKNCGVSASRQKGIDYATGEYLIHVDSDDWVDKDMIAQLYSKAIEGNYDMVICDYYEEFIRKTNYCCQNPNTTDTQSLLHKFLFQQLHGSCCNKLVSRTCYNMPNVSFPQGVNIYEDLYVTCQMLHNNISVGYLPKAFYHYFIGYSADTLSVRITLKSIKEKIRFIELISNQPFINNPNELYYFKKDILFNLFYLRQYTLLNQIYPEIKEQVLSEYRSYHVMTPNGYVLKTALKGNIFKAHVYLFISSIIIKSKNMIKSL</sequence>
<name>A0A413H260_9BACE</name>
<proteinExistence type="predicted"/>
<dbReference type="InterPro" id="IPR029044">
    <property type="entry name" value="Nucleotide-diphossugar_trans"/>
</dbReference>
<reference evidence="4 5" key="1">
    <citation type="submission" date="2018-08" db="EMBL/GenBank/DDBJ databases">
        <title>A genome reference for cultivated species of the human gut microbiota.</title>
        <authorList>
            <person name="Zou Y."/>
            <person name="Xue W."/>
            <person name="Luo G."/>
        </authorList>
    </citation>
    <scope>NUCLEOTIDE SEQUENCE [LARGE SCALE GENOMIC DNA]</scope>
    <source>
        <strain evidence="4 5">OF03-9BH</strain>
    </source>
</reference>
<evidence type="ECO:0000313" key="4">
    <source>
        <dbReference type="EMBL" id="RGX77553.1"/>
    </source>
</evidence>
<evidence type="ECO:0000256" key="2">
    <source>
        <dbReference type="ARBA" id="ARBA00022679"/>
    </source>
</evidence>
<dbReference type="Proteomes" id="UP000286075">
    <property type="component" value="Unassembled WGS sequence"/>
</dbReference>